<comment type="subcellular location">
    <subcellularLocation>
        <location evidence="1">Nucleus</location>
    </subcellularLocation>
</comment>
<evidence type="ECO:0000256" key="2">
    <source>
        <dbReference type="ARBA" id="ARBA00022737"/>
    </source>
</evidence>
<evidence type="ECO:0000256" key="7">
    <source>
        <dbReference type="SAM" id="MobiDB-lite"/>
    </source>
</evidence>
<feature type="domain" description="Myb-like" evidence="8">
    <location>
        <begin position="176"/>
        <end position="226"/>
    </location>
</feature>
<dbReference type="AlphaFoldDB" id="A0A2P2M1Q9"/>
<feature type="domain" description="HTH myb-type" evidence="9">
    <location>
        <begin position="124"/>
        <end position="179"/>
    </location>
</feature>
<evidence type="ECO:0000256" key="4">
    <source>
        <dbReference type="ARBA" id="ARBA00023125"/>
    </source>
</evidence>
<reference evidence="10" key="1">
    <citation type="submission" date="2018-02" db="EMBL/GenBank/DDBJ databases">
        <title>Rhizophora mucronata_Transcriptome.</title>
        <authorList>
            <person name="Meera S.P."/>
            <person name="Sreeshan A."/>
            <person name="Augustine A."/>
        </authorList>
    </citation>
    <scope>NUCLEOTIDE SEQUENCE</scope>
    <source>
        <tissue evidence="10">Leaf</tissue>
    </source>
</reference>
<dbReference type="PANTHER" id="PTHR45614:SF194">
    <property type="entry name" value="TRANSCRIPTION FACTOR MYB3R-3-RELATED"/>
    <property type="match status" value="1"/>
</dbReference>
<evidence type="ECO:0000259" key="8">
    <source>
        <dbReference type="PROSITE" id="PS50090"/>
    </source>
</evidence>
<feature type="domain" description="HTH myb-type" evidence="9">
    <location>
        <begin position="180"/>
        <end position="230"/>
    </location>
</feature>
<evidence type="ECO:0000259" key="9">
    <source>
        <dbReference type="PROSITE" id="PS51294"/>
    </source>
</evidence>
<dbReference type="PROSITE" id="PS50090">
    <property type="entry name" value="MYB_LIKE"/>
    <property type="match status" value="3"/>
</dbReference>
<dbReference type="InterPro" id="IPR009057">
    <property type="entry name" value="Homeodomain-like_sf"/>
</dbReference>
<dbReference type="SUPFAM" id="SSF46689">
    <property type="entry name" value="Homeodomain-like"/>
    <property type="match status" value="2"/>
</dbReference>
<protein>
    <submittedName>
        <fullName evidence="10">Transcriptional activator Myb</fullName>
    </submittedName>
</protein>
<sequence>MSSASIPASPSQAEEEDEMGEAKIEECCLENKQLTAASSSSISEGSGSAILKSPGVSSPAAVSPTNRRTTGPIRRAKGGWTPGEDETLRKAVAAFKGKNWKKIAEFFPDRSEVQCLHRWQKVLNPELVKGPWTQEEDDKIVELVAKYGPTKWAVIAKSLPGRIGKQCRERWHNHLNPDIKRDAWTLEEETVLMNAHRMHGNKWAEIAKVLPGRTDNSIKNHWNSSLKKKLDFYLVTGNLPPVAKNGMQNGTKDTGKPTSIKAIKRSQSAVRTLSGTSDTCKLEDDGKDKLESSALVRDISTATSALPVESADSEGVECEHWQSNVAVCCCESESLQKCENCDGSFQPVTQNCTQNSTEEMSKSPLVKTARESDSIVQMSSRTTDAFKLEDDAKNQLESLALVQDVATSPIALPTETADSVGVGCQHQLSTIVVCHHKSESLQKCENHGINSETDEYKVASQLQFETPPYGSLYYVPPKLETISLSDSGHLNLCHLQHGYNSSPVSSPISFLTPPCMKSSGLSVQTPESLLRMAAKSYPNTPSIFRKRKTASQGRPLSSKVGKMDQETAADRICLSDEQGTPQNTFKKSGSQDGNLCKSTACSDGGTIVPNGKAFNASPPYWLRSKRTALFKSVERQLSFSFENAKHDGSRSAGTSVKGSSCVTQDCSCAGKMGVT</sequence>
<dbReference type="CDD" id="cd00167">
    <property type="entry name" value="SANT"/>
    <property type="match status" value="3"/>
</dbReference>
<feature type="region of interest" description="Disordered" evidence="7">
    <location>
        <begin position="38"/>
        <end position="84"/>
    </location>
</feature>
<feature type="compositionally biased region" description="Low complexity" evidence="7">
    <location>
        <begin position="38"/>
        <end position="64"/>
    </location>
</feature>
<feature type="compositionally biased region" description="Low complexity" evidence="7">
    <location>
        <begin position="1"/>
        <end position="12"/>
    </location>
</feature>
<dbReference type="FunFam" id="1.10.10.60:FF:000016">
    <property type="entry name" value="Transcriptional activator Myb isoform A"/>
    <property type="match status" value="1"/>
</dbReference>
<evidence type="ECO:0000256" key="5">
    <source>
        <dbReference type="ARBA" id="ARBA00023163"/>
    </source>
</evidence>
<proteinExistence type="predicted"/>
<keyword evidence="4" id="KW-0238">DNA-binding</keyword>
<accession>A0A2P2M1Q9</accession>
<feature type="region of interest" description="Disordered" evidence="7">
    <location>
        <begin position="1"/>
        <end position="26"/>
    </location>
</feature>
<feature type="domain" description="HTH myb-type" evidence="9">
    <location>
        <begin position="77"/>
        <end position="123"/>
    </location>
</feature>
<dbReference type="GO" id="GO:0000978">
    <property type="term" value="F:RNA polymerase II cis-regulatory region sequence-specific DNA binding"/>
    <property type="evidence" value="ECO:0007669"/>
    <property type="project" value="TreeGrafter"/>
</dbReference>
<keyword evidence="2" id="KW-0677">Repeat</keyword>
<dbReference type="InterPro" id="IPR050560">
    <property type="entry name" value="MYB_TF"/>
</dbReference>
<evidence type="ECO:0000256" key="3">
    <source>
        <dbReference type="ARBA" id="ARBA00023015"/>
    </source>
</evidence>
<dbReference type="PROSITE" id="PS51294">
    <property type="entry name" value="HTH_MYB"/>
    <property type="match status" value="3"/>
</dbReference>
<dbReference type="Pfam" id="PF00249">
    <property type="entry name" value="Myb_DNA-binding"/>
    <property type="match status" value="3"/>
</dbReference>
<organism evidence="10">
    <name type="scientific">Rhizophora mucronata</name>
    <name type="common">Asiatic mangrove</name>
    <dbReference type="NCBI Taxonomy" id="61149"/>
    <lineage>
        <taxon>Eukaryota</taxon>
        <taxon>Viridiplantae</taxon>
        <taxon>Streptophyta</taxon>
        <taxon>Embryophyta</taxon>
        <taxon>Tracheophyta</taxon>
        <taxon>Spermatophyta</taxon>
        <taxon>Magnoliopsida</taxon>
        <taxon>eudicotyledons</taxon>
        <taxon>Gunneridae</taxon>
        <taxon>Pentapetalae</taxon>
        <taxon>rosids</taxon>
        <taxon>fabids</taxon>
        <taxon>Malpighiales</taxon>
        <taxon>Rhizophoraceae</taxon>
        <taxon>Rhizophora</taxon>
    </lineage>
</organism>
<dbReference type="PANTHER" id="PTHR45614">
    <property type="entry name" value="MYB PROTEIN-RELATED"/>
    <property type="match status" value="1"/>
</dbReference>
<dbReference type="EMBL" id="GGEC01043668">
    <property type="protein sequence ID" value="MBX24152.1"/>
    <property type="molecule type" value="Transcribed_RNA"/>
</dbReference>
<evidence type="ECO:0000256" key="6">
    <source>
        <dbReference type="ARBA" id="ARBA00023242"/>
    </source>
</evidence>
<keyword evidence="3" id="KW-0805">Transcription regulation</keyword>
<evidence type="ECO:0000313" key="10">
    <source>
        <dbReference type="EMBL" id="MBX24152.1"/>
    </source>
</evidence>
<feature type="domain" description="Myb-like" evidence="8">
    <location>
        <begin position="124"/>
        <end position="175"/>
    </location>
</feature>
<name>A0A2P2M1Q9_RHIMU</name>
<keyword evidence="6" id="KW-0539">Nucleus</keyword>
<dbReference type="FunFam" id="1.10.10.60:FF:000324">
    <property type="entry name" value="Transcription factor MYB3R-2"/>
    <property type="match status" value="1"/>
</dbReference>
<evidence type="ECO:0000256" key="1">
    <source>
        <dbReference type="ARBA" id="ARBA00004123"/>
    </source>
</evidence>
<dbReference type="GO" id="GO:0000981">
    <property type="term" value="F:DNA-binding transcription factor activity, RNA polymerase II-specific"/>
    <property type="evidence" value="ECO:0007669"/>
    <property type="project" value="TreeGrafter"/>
</dbReference>
<dbReference type="InterPro" id="IPR017930">
    <property type="entry name" value="Myb_dom"/>
</dbReference>
<dbReference type="Gene3D" id="1.10.10.60">
    <property type="entry name" value="Homeodomain-like"/>
    <property type="match status" value="3"/>
</dbReference>
<keyword evidence="5" id="KW-0804">Transcription</keyword>
<dbReference type="GO" id="GO:0005634">
    <property type="term" value="C:nucleus"/>
    <property type="evidence" value="ECO:0007669"/>
    <property type="project" value="UniProtKB-SubCell"/>
</dbReference>
<dbReference type="FunFam" id="1.10.10.60:FF:000010">
    <property type="entry name" value="Transcriptional activator Myb isoform A"/>
    <property type="match status" value="1"/>
</dbReference>
<dbReference type="InterPro" id="IPR001005">
    <property type="entry name" value="SANT/Myb"/>
</dbReference>
<feature type="domain" description="Myb-like" evidence="8">
    <location>
        <begin position="72"/>
        <end position="123"/>
    </location>
</feature>
<dbReference type="SMART" id="SM00717">
    <property type="entry name" value="SANT"/>
    <property type="match status" value="3"/>
</dbReference>